<gene>
    <name evidence="1" type="ORF">B5F17_14075</name>
</gene>
<name>A0A1Y4L0B3_9FIRM</name>
<accession>A0A1Y4L0B3</accession>
<reference evidence="2" key="1">
    <citation type="submission" date="2017-04" db="EMBL/GenBank/DDBJ databases">
        <title>Function of individual gut microbiota members based on whole genome sequencing of pure cultures obtained from chicken caecum.</title>
        <authorList>
            <person name="Medvecky M."/>
            <person name="Cejkova D."/>
            <person name="Polansky O."/>
            <person name="Karasova D."/>
            <person name="Kubasova T."/>
            <person name="Cizek A."/>
            <person name="Rychlik I."/>
        </authorList>
    </citation>
    <scope>NUCLEOTIDE SEQUENCE [LARGE SCALE GENOMIC DNA]</scope>
    <source>
        <strain evidence="2">An180</strain>
    </source>
</reference>
<organism evidence="1 2">
    <name type="scientific">Butyricicoccus pullicaecorum</name>
    <dbReference type="NCBI Taxonomy" id="501571"/>
    <lineage>
        <taxon>Bacteria</taxon>
        <taxon>Bacillati</taxon>
        <taxon>Bacillota</taxon>
        <taxon>Clostridia</taxon>
        <taxon>Eubacteriales</taxon>
        <taxon>Butyricicoccaceae</taxon>
        <taxon>Butyricicoccus</taxon>
    </lineage>
</organism>
<protein>
    <submittedName>
        <fullName evidence="1">Uncharacterized protein</fullName>
    </submittedName>
</protein>
<dbReference type="AlphaFoldDB" id="A0A1Y4L0B3"/>
<evidence type="ECO:0000313" key="2">
    <source>
        <dbReference type="Proteomes" id="UP000195897"/>
    </source>
</evidence>
<evidence type="ECO:0000313" key="1">
    <source>
        <dbReference type="EMBL" id="OUP50258.1"/>
    </source>
</evidence>
<proteinExistence type="predicted"/>
<dbReference type="RefSeq" id="WP_087374844.1">
    <property type="nucleotide sequence ID" value="NZ_NFKK01000030.1"/>
</dbReference>
<dbReference type="Proteomes" id="UP000195897">
    <property type="component" value="Unassembled WGS sequence"/>
</dbReference>
<sequence length="209" mass="23063">MKKVNVKITFLEGILGTSSADAEIYTRFIGAKAPDAATIKEEVEALGAESIVERGTTVFPRDDDGTPFLYDYQIKGFFKDACSMLARLSEKDPETGKKKKAKNESGKLTAYKKVIDGLIFVEPRKICLESPGPVTICQRPLRAQTAQGERVALSSSEELPAGTTVTMTIICMDDSHWAAVEEWLNYGSFRGIGQWRNSGKGRFAWEVLD</sequence>
<comment type="caution">
    <text evidence="1">The sequence shown here is derived from an EMBL/GenBank/DDBJ whole genome shotgun (WGS) entry which is preliminary data.</text>
</comment>
<dbReference type="EMBL" id="NFKK01000030">
    <property type="protein sequence ID" value="OUP50258.1"/>
    <property type="molecule type" value="Genomic_DNA"/>
</dbReference>